<proteinExistence type="predicted"/>
<evidence type="ECO:0000313" key="2">
    <source>
        <dbReference type="Proteomes" id="UP000324767"/>
    </source>
</evidence>
<dbReference type="EMBL" id="VXIT01000009">
    <property type="protein sequence ID" value="KAA6410230.1"/>
    <property type="molecule type" value="Genomic_DNA"/>
</dbReference>
<organism evidence="1 2">
    <name type="scientific">Lasallia pustulata</name>
    <dbReference type="NCBI Taxonomy" id="136370"/>
    <lineage>
        <taxon>Eukaryota</taxon>
        <taxon>Fungi</taxon>
        <taxon>Dikarya</taxon>
        <taxon>Ascomycota</taxon>
        <taxon>Pezizomycotina</taxon>
        <taxon>Lecanoromycetes</taxon>
        <taxon>OSLEUM clade</taxon>
        <taxon>Umbilicariomycetidae</taxon>
        <taxon>Umbilicariales</taxon>
        <taxon>Umbilicariaceae</taxon>
        <taxon>Lasallia</taxon>
    </lineage>
</organism>
<evidence type="ECO:0000313" key="1">
    <source>
        <dbReference type="EMBL" id="KAA6410230.1"/>
    </source>
</evidence>
<gene>
    <name evidence="1" type="ORF">FRX48_05651</name>
</gene>
<reference evidence="1 2" key="1">
    <citation type="submission" date="2019-09" db="EMBL/GenBank/DDBJ databases">
        <title>The hologenome of the rock-dwelling lichen Lasallia pustulata.</title>
        <authorList>
            <person name="Greshake Tzovaras B."/>
            <person name="Segers F."/>
            <person name="Bicker A."/>
            <person name="Dal Grande F."/>
            <person name="Otte J."/>
            <person name="Hankeln T."/>
            <person name="Schmitt I."/>
            <person name="Ebersberger I."/>
        </authorList>
    </citation>
    <scope>NUCLEOTIDE SEQUENCE [LARGE SCALE GENOMIC DNA]</scope>
    <source>
        <strain evidence="1">A1-1</strain>
    </source>
</reference>
<dbReference type="Gene3D" id="3.40.50.720">
    <property type="entry name" value="NAD(P)-binding Rossmann-like Domain"/>
    <property type="match status" value="1"/>
</dbReference>
<accession>A0A5M8PMS0</accession>
<sequence>MCEVNGRFLLNCLSALSIASIIPKRFPIAVPHQEDDPGVTIEPNSYYPREDILWDWGKKNSMQWNVICLSFILGAVRHATVNIVYPLCVYAAVQAHMKQSLVFPGDYLAWDKEQIQSSAMLNSYMSEWTASTPAASDEAFNAGDDFPFYWSCFWPVLAS</sequence>
<dbReference type="PANTHER" id="PTHR32487">
    <property type="entry name" value="3-OXO-DELTA(4,5)-STEROID 5-BETA-REDUCTASE"/>
    <property type="match status" value="1"/>
</dbReference>
<dbReference type="AlphaFoldDB" id="A0A5M8PMS0"/>
<dbReference type="OrthoDB" id="1731983at2759"/>
<protein>
    <submittedName>
        <fullName evidence="1">Uncharacterized protein</fullName>
    </submittedName>
</protein>
<dbReference type="PANTHER" id="PTHR32487:SF29">
    <property type="entry name" value="NAD-DEPENDENT EPIMERASE_DEHYDRATASE DOMAIN-CONTAINING PROTEIN"/>
    <property type="match status" value="1"/>
</dbReference>
<name>A0A5M8PMS0_9LECA</name>
<dbReference type="Proteomes" id="UP000324767">
    <property type="component" value="Unassembled WGS sequence"/>
</dbReference>
<comment type="caution">
    <text evidence="1">The sequence shown here is derived from an EMBL/GenBank/DDBJ whole genome shotgun (WGS) entry which is preliminary data.</text>
</comment>